<protein>
    <recommendedName>
        <fullName evidence="4">Outer spore wall protein RRT8</fullName>
    </recommendedName>
</protein>
<dbReference type="PANTHER" id="PTHR34292">
    <property type="entry name" value="OUTER SPORE WALL PROTEIN LDS1"/>
    <property type="match status" value="1"/>
</dbReference>
<dbReference type="InterPro" id="IPR052786">
    <property type="entry name" value="Spore_wall_assembly"/>
</dbReference>
<keyword evidence="1" id="KW-0812">Transmembrane</keyword>
<name>A0A1E4RSI5_9ASCO</name>
<feature type="transmembrane region" description="Helical" evidence="1">
    <location>
        <begin position="6"/>
        <end position="30"/>
    </location>
</feature>
<gene>
    <name evidence="2" type="ORF">HYPBUDRAFT_103514</name>
</gene>
<evidence type="ECO:0000313" key="2">
    <source>
        <dbReference type="EMBL" id="ODV70141.1"/>
    </source>
</evidence>
<dbReference type="GO" id="GO:0005619">
    <property type="term" value="C:ascospore wall"/>
    <property type="evidence" value="ECO:0007669"/>
    <property type="project" value="TreeGrafter"/>
</dbReference>
<dbReference type="AlphaFoldDB" id="A0A1E4RSI5"/>
<keyword evidence="1" id="KW-1133">Transmembrane helix</keyword>
<feature type="transmembrane region" description="Helical" evidence="1">
    <location>
        <begin position="101"/>
        <end position="124"/>
    </location>
</feature>
<dbReference type="STRING" id="984485.A0A1E4RSI5"/>
<sequence>MYVLFYPAVAFISILIYGPFGLVSAWFIILQQSGFVSVLMVRSILMPQIEKIAFDAVLSREFTDDLVLMGKLRRIVVVPFIVKFVRQIILVPSMFRLPILLLKVMMIFALNMIPFIGPILVVLFQAPSKGLHAHSRYYSLKGYDQRQIRAIYRENTGAYMGFGLMALLLEMIPLLSIFFMFTNTIGGALWAISIEAKNEKSKLFV</sequence>
<keyword evidence="3" id="KW-1185">Reference proteome</keyword>
<dbReference type="GeneID" id="30992822"/>
<organism evidence="2 3">
    <name type="scientific">Hyphopichia burtonii NRRL Y-1933</name>
    <dbReference type="NCBI Taxonomy" id="984485"/>
    <lineage>
        <taxon>Eukaryota</taxon>
        <taxon>Fungi</taxon>
        <taxon>Dikarya</taxon>
        <taxon>Ascomycota</taxon>
        <taxon>Saccharomycotina</taxon>
        <taxon>Pichiomycetes</taxon>
        <taxon>Debaryomycetaceae</taxon>
        <taxon>Hyphopichia</taxon>
    </lineage>
</organism>
<accession>A0A1E4RSI5</accession>
<evidence type="ECO:0000256" key="1">
    <source>
        <dbReference type="SAM" id="Phobius"/>
    </source>
</evidence>
<evidence type="ECO:0008006" key="4">
    <source>
        <dbReference type="Google" id="ProtNLM"/>
    </source>
</evidence>
<evidence type="ECO:0000313" key="3">
    <source>
        <dbReference type="Proteomes" id="UP000095085"/>
    </source>
</evidence>
<proteinExistence type="predicted"/>
<dbReference type="OrthoDB" id="10012223at2759"/>
<dbReference type="Proteomes" id="UP000095085">
    <property type="component" value="Unassembled WGS sequence"/>
</dbReference>
<keyword evidence="1" id="KW-0472">Membrane</keyword>
<dbReference type="EMBL" id="KV454538">
    <property type="protein sequence ID" value="ODV70141.1"/>
    <property type="molecule type" value="Genomic_DNA"/>
</dbReference>
<dbReference type="GO" id="GO:0005811">
    <property type="term" value="C:lipid droplet"/>
    <property type="evidence" value="ECO:0007669"/>
    <property type="project" value="TreeGrafter"/>
</dbReference>
<feature type="transmembrane region" description="Helical" evidence="1">
    <location>
        <begin position="75"/>
        <end position="95"/>
    </location>
</feature>
<dbReference type="RefSeq" id="XP_020079208.1">
    <property type="nucleotide sequence ID" value="XM_020218272.1"/>
</dbReference>
<dbReference type="PANTHER" id="PTHR34292:SF2">
    <property type="entry name" value="OUTER SPORE WALL PROTEIN LDS1"/>
    <property type="match status" value="1"/>
</dbReference>
<dbReference type="GO" id="GO:0005628">
    <property type="term" value="C:prospore membrane"/>
    <property type="evidence" value="ECO:0007669"/>
    <property type="project" value="TreeGrafter"/>
</dbReference>
<reference evidence="3" key="1">
    <citation type="submission" date="2016-05" db="EMBL/GenBank/DDBJ databases">
        <title>Comparative genomics of biotechnologically important yeasts.</title>
        <authorList>
            <consortium name="DOE Joint Genome Institute"/>
            <person name="Riley R."/>
            <person name="Haridas S."/>
            <person name="Wolfe K.H."/>
            <person name="Lopes M.R."/>
            <person name="Hittinger C.T."/>
            <person name="Goker M."/>
            <person name="Salamov A."/>
            <person name="Wisecaver J."/>
            <person name="Long T.M."/>
            <person name="Aerts A.L."/>
            <person name="Barry K."/>
            <person name="Choi C."/>
            <person name="Clum A."/>
            <person name="Coughlan A.Y."/>
            <person name="Deshpande S."/>
            <person name="Douglass A.P."/>
            <person name="Hanson S.J."/>
            <person name="Klenk H.-P."/>
            <person name="Labutti K."/>
            <person name="Lapidus A."/>
            <person name="Lindquist E."/>
            <person name="Lipzen A."/>
            <person name="Meier-Kolthoff J.P."/>
            <person name="Ohm R.A."/>
            <person name="Otillar R.P."/>
            <person name="Pangilinan J."/>
            <person name="Peng Y."/>
            <person name="Rokas A."/>
            <person name="Rosa C.A."/>
            <person name="Scheuner C."/>
            <person name="Sibirny A.A."/>
            <person name="Slot J.C."/>
            <person name="Stielow J.B."/>
            <person name="Sun H."/>
            <person name="Kurtzman C.P."/>
            <person name="Blackwell M."/>
            <person name="Grigoriev I.V."/>
            <person name="Jeffries T.W."/>
        </authorList>
    </citation>
    <scope>NUCLEOTIDE SEQUENCE [LARGE SCALE GENOMIC DNA]</scope>
    <source>
        <strain evidence="3">NRRL Y-1933</strain>
    </source>
</reference>